<reference evidence="2" key="1">
    <citation type="submission" date="2021-09" db="EMBL/GenBank/DDBJ databases">
        <authorList>
            <consortium name="AG Swart"/>
            <person name="Singh M."/>
            <person name="Singh A."/>
            <person name="Seah K."/>
            <person name="Emmerich C."/>
        </authorList>
    </citation>
    <scope>NUCLEOTIDE SEQUENCE</scope>
    <source>
        <strain evidence="2">ATCC30299</strain>
    </source>
</reference>
<evidence type="ECO:0000313" key="2">
    <source>
        <dbReference type="EMBL" id="CAG9322893.1"/>
    </source>
</evidence>
<accession>A0AAU9JAW1</accession>
<organism evidence="2 3">
    <name type="scientific">Blepharisma stoltei</name>
    <dbReference type="NCBI Taxonomy" id="1481888"/>
    <lineage>
        <taxon>Eukaryota</taxon>
        <taxon>Sar</taxon>
        <taxon>Alveolata</taxon>
        <taxon>Ciliophora</taxon>
        <taxon>Postciliodesmatophora</taxon>
        <taxon>Heterotrichea</taxon>
        <taxon>Heterotrichida</taxon>
        <taxon>Blepharismidae</taxon>
        <taxon>Blepharisma</taxon>
    </lineage>
</organism>
<gene>
    <name evidence="2" type="ORF">BSTOLATCC_MIC32003</name>
</gene>
<dbReference type="AlphaFoldDB" id="A0AAU9JAW1"/>
<evidence type="ECO:0000313" key="3">
    <source>
        <dbReference type="Proteomes" id="UP001162131"/>
    </source>
</evidence>
<feature type="compositionally biased region" description="Polar residues" evidence="1">
    <location>
        <begin position="63"/>
        <end position="95"/>
    </location>
</feature>
<sequence length="128" mass="14481">MSTFKNSSSHIFKSRIFNRSSYQVPYMTNPFGKYMSQFSKTVVRVQTSQPKVERPVLKEKNLNRSQSPGSCSNQASTCCDSFENCSQRTSRSSSAPKLLRPPIPTSHNSKPKRIMRPKSMAFHKVSNG</sequence>
<proteinExistence type="predicted"/>
<evidence type="ECO:0000256" key="1">
    <source>
        <dbReference type="SAM" id="MobiDB-lite"/>
    </source>
</evidence>
<comment type="caution">
    <text evidence="2">The sequence shown here is derived from an EMBL/GenBank/DDBJ whole genome shotgun (WGS) entry which is preliminary data.</text>
</comment>
<name>A0AAU9JAW1_9CILI</name>
<keyword evidence="3" id="KW-1185">Reference proteome</keyword>
<protein>
    <submittedName>
        <fullName evidence="2">Uncharacterized protein</fullName>
    </submittedName>
</protein>
<feature type="compositionally biased region" description="Basic and acidic residues" evidence="1">
    <location>
        <begin position="51"/>
        <end position="62"/>
    </location>
</feature>
<dbReference type="EMBL" id="CAJZBQ010000032">
    <property type="protein sequence ID" value="CAG9322893.1"/>
    <property type="molecule type" value="Genomic_DNA"/>
</dbReference>
<feature type="region of interest" description="Disordered" evidence="1">
    <location>
        <begin position="48"/>
        <end position="128"/>
    </location>
</feature>
<dbReference type="Proteomes" id="UP001162131">
    <property type="component" value="Unassembled WGS sequence"/>
</dbReference>